<organism evidence="1">
    <name type="scientific">Picea glauca</name>
    <name type="common">White spruce</name>
    <name type="synonym">Pinus glauca</name>
    <dbReference type="NCBI Taxonomy" id="3330"/>
    <lineage>
        <taxon>Eukaryota</taxon>
        <taxon>Viridiplantae</taxon>
        <taxon>Streptophyta</taxon>
        <taxon>Embryophyta</taxon>
        <taxon>Tracheophyta</taxon>
        <taxon>Spermatophyta</taxon>
        <taxon>Pinopsida</taxon>
        <taxon>Pinidae</taxon>
        <taxon>Conifers I</taxon>
        <taxon>Pinales</taxon>
        <taxon>Pinaceae</taxon>
        <taxon>Picea</taxon>
    </lineage>
</organism>
<gene>
    <name evidence="1" type="ORF">ABT39_MTgene5080</name>
</gene>
<accession>A0A101LZA4</accession>
<name>A0A101LZA4_PICGL</name>
<dbReference type="AlphaFoldDB" id="A0A101LZA4"/>
<reference evidence="1" key="1">
    <citation type="journal article" date="2015" name="Genome Biol. Evol.">
        <title>Organellar Genomes of White Spruce (Picea glauca): Assembly and Annotation.</title>
        <authorList>
            <person name="Jackman S.D."/>
            <person name="Warren R.L."/>
            <person name="Gibb E.A."/>
            <person name="Vandervalk B.P."/>
            <person name="Mohamadi H."/>
            <person name="Chu J."/>
            <person name="Raymond A."/>
            <person name="Pleasance S."/>
            <person name="Coope R."/>
            <person name="Wildung M.R."/>
            <person name="Ritland C.E."/>
            <person name="Bousquet J."/>
            <person name="Jones S.J."/>
            <person name="Bohlmann J."/>
            <person name="Birol I."/>
        </authorList>
    </citation>
    <scope>NUCLEOTIDE SEQUENCE [LARGE SCALE GENOMIC DNA]</scope>
    <source>
        <tissue evidence="1">Flushing bud</tissue>
    </source>
</reference>
<protein>
    <submittedName>
        <fullName evidence="1">Uncharacterized protein</fullName>
    </submittedName>
</protein>
<comment type="caution">
    <text evidence="1">The sequence shown here is derived from an EMBL/GenBank/DDBJ whole genome shotgun (WGS) entry which is preliminary data.</text>
</comment>
<dbReference type="EMBL" id="LKAM01000006">
    <property type="protein sequence ID" value="KUM48084.1"/>
    <property type="molecule type" value="Genomic_DNA"/>
</dbReference>
<geneLocation type="mitochondrion" evidence="1"/>
<proteinExistence type="predicted"/>
<keyword evidence="1" id="KW-0496">Mitochondrion</keyword>
<sequence length="32" mass="3697">MPVLMMLLDMLLNAVDTKSQYQELMHSMPTSQ</sequence>
<evidence type="ECO:0000313" key="1">
    <source>
        <dbReference type="EMBL" id="KUM48084.1"/>
    </source>
</evidence>